<accession>A0A067M7N6</accession>
<proteinExistence type="predicted"/>
<sequence>MFHAVSAFLSEGRTAGNETATQTGLNGEFTDVGVQLGRRVGLLREIAHSMHPFLASAKSDHISFPLSPPLGSTHSTHGESGSGVDRERAALIEWTRAIVRQLDERQLMDIAPVNRDAEGHAKLYSGADDDDEDNQMLDISVGLPPDGRFGAARMTVKYQTMDMASIVTTFKQNKGEESRFDFEARLIIAMTSLFSRLACAAYTRLQGDVASWHHLFLVKTAPGIPDPFGEETKLAYLLYSAYSCLSTR</sequence>
<dbReference type="AlphaFoldDB" id="A0A067M7N6"/>
<dbReference type="InParanoid" id="A0A067M7N6"/>
<keyword evidence="2" id="KW-1185">Reference proteome</keyword>
<evidence type="ECO:0000313" key="2">
    <source>
        <dbReference type="Proteomes" id="UP000027195"/>
    </source>
</evidence>
<protein>
    <submittedName>
        <fullName evidence="1">Uncharacterized protein</fullName>
    </submittedName>
</protein>
<evidence type="ECO:0000313" key="1">
    <source>
        <dbReference type="EMBL" id="KDQ10720.1"/>
    </source>
</evidence>
<organism evidence="1 2">
    <name type="scientific">Botryobasidium botryosum (strain FD-172 SS1)</name>
    <dbReference type="NCBI Taxonomy" id="930990"/>
    <lineage>
        <taxon>Eukaryota</taxon>
        <taxon>Fungi</taxon>
        <taxon>Dikarya</taxon>
        <taxon>Basidiomycota</taxon>
        <taxon>Agaricomycotina</taxon>
        <taxon>Agaricomycetes</taxon>
        <taxon>Cantharellales</taxon>
        <taxon>Botryobasidiaceae</taxon>
        <taxon>Botryobasidium</taxon>
    </lineage>
</organism>
<dbReference type="Proteomes" id="UP000027195">
    <property type="component" value="Unassembled WGS sequence"/>
</dbReference>
<dbReference type="EMBL" id="KL198065">
    <property type="protein sequence ID" value="KDQ10720.1"/>
    <property type="molecule type" value="Genomic_DNA"/>
</dbReference>
<reference evidence="2" key="1">
    <citation type="journal article" date="2014" name="Proc. Natl. Acad. Sci. U.S.A.">
        <title>Extensive sampling of basidiomycete genomes demonstrates inadequacy of the white-rot/brown-rot paradigm for wood decay fungi.</title>
        <authorList>
            <person name="Riley R."/>
            <person name="Salamov A.A."/>
            <person name="Brown D.W."/>
            <person name="Nagy L.G."/>
            <person name="Floudas D."/>
            <person name="Held B.W."/>
            <person name="Levasseur A."/>
            <person name="Lombard V."/>
            <person name="Morin E."/>
            <person name="Otillar R."/>
            <person name="Lindquist E.A."/>
            <person name="Sun H."/>
            <person name="LaButti K.M."/>
            <person name="Schmutz J."/>
            <person name="Jabbour D."/>
            <person name="Luo H."/>
            <person name="Baker S.E."/>
            <person name="Pisabarro A.G."/>
            <person name="Walton J.D."/>
            <person name="Blanchette R.A."/>
            <person name="Henrissat B."/>
            <person name="Martin F."/>
            <person name="Cullen D."/>
            <person name="Hibbett D.S."/>
            <person name="Grigoriev I.V."/>
        </authorList>
    </citation>
    <scope>NUCLEOTIDE SEQUENCE [LARGE SCALE GENOMIC DNA]</scope>
    <source>
        <strain evidence="2">FD-172 SS1</strain>
    </source>
</reference>
<dbReference type="HOGENOM" id="CLU_1120014_0_0_1"/>
<name>A0A067M7N6_BOTB1</name>
<gene>
    <name evidence="1" type="ORF">BOTBODRAFT_177997</name>
</gene>